<dbReference type="PANTHER" id="PTHR42895">
    <property type="entry name" value="IRON-SULFUR CLUSTER-BINDING PROTEIN-RELATED"/>
    <property type="match status" value="1"/>
</dbReference>
<dbReference type="Proteomes" id="UP000236497">
    <property type="component" value="Unassembled WGS sequence"/>
</dbReference>
<feature type="domain" description="4Fe-4S ferredoxin-type" evidence="1">
    <location>
        <begin position="34"/>
        <end position="63"/>
    </location>
</feature>
<protein>
    <recommendedName>
        <fullName evidence="1">4Fe-4S ferredoxin-type domain-containing protein</fullName>
    </recommendedName>
</protein>
<dbReference type="Pfam" id="PF14697">
    <property type="entry name" value="Fer4_21"/>
    <property type="match status" value="1"/>
</dbReference>
<accession>A0A0H5SHF1</accession>
<organism evidence="2 3">
    <name type="scientific">Herbinix hemicellulosilytica</name>
    <dbReference type="NCBI Taxonomy" id="1564487"/>
    <lineage>
        <taxon>Bacteria</taxon>
        <taxon>Bacillati</taxon>
        <taxon>Bacillota</taxon>
        <taxon>Clostridia</taxon>
        <taxon>Lachnospirales</taxon>
        <taxon>Lachnospiraceae</taxon>
        <taxon>Herbinix</taxon>
    </lineage>
</organism>
<dbReference type="PANTHER" id="PTHR42895:SF1">
    <property type="entry name" value="IRON-SULFUR CLUSTER PROTEIN"/>
    <property type="match status" value="1"/>
</dbReference>
<keyword evidence="3" id="KW-1185">Reference proteome</keyword>
<dbReference type="AlphaFoldDB" id="A0A0H5SHF1"/>
<evidence type="ECO:0000313" key="2">
    <source>
        <dbReference type="EMBL" id="CRZ34231.1"/>
    </source>
</evidence>
<gene>
    <name evidence="2" type="ORF">HHT355_1028</name>
</gene>
<name>A0A0H5SHF1_HERHM</name>
<dbReference type="SUPFAM" id="SSF54862">
    <property type="entry name" value="4Fe-4S ferredoxins"/>
    <property type="match status" value="1"/>
</dbReference>
<sequence length="247" mass="27597">MIRQIIKIDEDLCNGCGLCVSTCHEGAIGIINGKAKLLRDDYCDGLGNCLPVCPTGAISFEMREAAEFNEEAVKMNMERQKMAHIRHEHAGCPGSRMMQLHKENTDDAHENNVSDGKNTDNIYPKSMLSQWPVQIQLVPYNAPYFDEAEVLVAADCTAYAYRNFHSFMKNKITLIGCPKLDDVDYSEKLTQIIKYNNIKSITVIRMEVPCCGGIVHAVKTAILNSGKLIPWRIVIISTDGQILEDTN</sequence>
<dbReference type="InterPro" id="IPR052911">
    <property type="entry name" value="Corrinoid_activation_enz"/>
</dbReference>
<dbReference type="EMBL" id="CVTD020000015">
    <property type="protein sequence ID" value="CRZ34231.1"/>
    <property type="molecule type" value="Genomic_DNA"/>
</dbReference>
<dbReference type="InterPro" id="IPR017896">
    <property type="entry name" value="4Fe4S_Fe-S-bd"/>
</dbReference>
<dbReference type="PROSITE" id="PS51379">
    <property type="entry name" value="4FE4S_FER_2"/>
    <property type="match status" value="2"/>
</dbReference>
<dbReference type="OrthoDB" id="9795268at2"/>
<evidence type="ECO:0000259" key="1">
    <source>
        <dbReference type="PROSITE" id="PS51379"/>
    </source>
</evidence>
<feature type="domain" description="4Fe-4S ferredoxin-type" evidence="1">
    <location>
        <begin position="4"/>
        <end position="33"/>
    </location>
</feature>
<dbReference type="Gene3D" id="3.30.70.20">
    <property type="match status" value="1"/>
</dbReference>
<reference evidence="2 3" key="1">
    <citation type="submission" date="2015-06" db="EMBL/GenBank/DDBJ databases">
        <authorList>
            <person name="Wibberg Daniel"/>
        </authorList>
    </citation>
    <scope>NUCLEOTIDE SEQUENCE [LARGE SCALE GENOMIC DNA]</scope>
    <source>
        <strain evidence="2 3">T3/55T</strain>
    </source>
</reference>
<dbReference type="RefSeq" id="WP_103202356.1">
    <property type="nucleotide sequence ID" value="NZ_CVTD020000015.1"/>
</dbReference>
<evidence type="ECO:0000313" key="3">
    <source>
        <dbReference type="Proteomes" id="UP000236497"/>
    </source>
</evidence>
<proteinExistence type="predicted"/>